<evidence type="ECO:0000256" key="2">
    <source>
        <dbReference type="ARBA" id="ARBA00023002"/>
    </source>
</evidence>
<evidence type="ECO:0000256" key="1">
    <source>
        <dbReference type="ARBA" id="ARBA00006484"/>
    </source>
</evidence>
<name>A0A9P4PM02_9PLEO</name>
<dbReference type="SUPFAM" id="SSF51735">
    <property type="entry name" value="NAD(P)-binding Rossmann-fold domains"/>
    <property type="match status" value="1"/>
</dbReference>
<dbReference type="Proteomes" id="UP000799764">
    <property type="component" value="Unassembled WGS sequence"/>
</dbReference>
<protein>
    <submittedName>
        <fullName evidence="3">Short-chain dehydrogenase/reductase</fullName>
    </submittedName>
</protein>
<gene>
    <name evidence="3" type="ORF">P171DRAFT_410794</name>
</gene>
<sequence>MDKYIHLYMSPNGPGDQRPTAEQVLKDDNLIGQLTGKTILITGGTAGLGTESARVLRKSGAKVWITARTAEKGRAVAEAISAEDTLYPDVGVVVMDLSDLNSVRAGAASFLKECPKLNVLMTNAAVMACPEARSAQGHELQFATNHLAHFLLFHLVLPALLAASTPTFHSRVVALSSTGHRASSIHPGNYALADPHVYTPWLAYGQSKTANALMANEIERRYSAQGLHAWSVHPGAIFETALSRHQEGGAAGLQERMDAEDGEVQRMYKNTGQGAATQVWAAVGTALEGRGGLYLEDMQVSWVADRAKTVAWGGHEAYLYDEGLAERLWRDSLEMVGLPGEKEA</sequence>
<evidence type="ECO:0000313" key="3">
    <source>
        <dbReference type="EMBL" id="KAF2446505.1"/>
    </source>
</evidence>
<dbReference type="InterPro" id="IPR002347">
    <property type="entry name" value="SDR_fam"/>
</dbReference>
<proteinExistence type="inferred from homology"/>
<evidence type="ECO:0000313" key="4">
    <source>
        <dbReference type="Proteomes" id="UP000799764"/>
    </source>
</evidence>
<keyword evidence="4" id="KW-1185">Reference proteome</keyword>
<accession>A0A9P4PM02</accession>
<reference evidence="3" key="1">
    <citation type="journal article" date="2020" name="Stud. Mycol.">
        <title>101 Dothideomycetes genomes: a test case for predicting lifestyles and emergence of pathogens.</title>
        <authorList>
            <person name="Haridas S."/>
            <person name="Albert R."/>
            <person name="Binder M."/>
            <person name="Bloem J."/>
            <person name="Labutti K."/>
            <person name="Salamov A."/>
            <person name="Andreopoulos B."/>
            <person name="Baker S."/>
            <person name="Barry K."/>
            <person name="Bills G."/>
            <person name="Bluhm B."/>
            <person name="Cannon C."/>
            <person name="Castanera R."/>
            <person name="Culley D."/>
            <person name="Daum C."/>
            <person name="Ezra D."/>
            <person name="Gonzalez J."/>
            <person name="Henrissat B."/>
            <person name="Kuo A."/>
            <person name="Liang C."/>
            <person name="Lipzen A."/>
            <person name="Lutzoni F."/>
            <person name="Magnuson J."/>
            <person name="Mondo S."/>
            <person name="Nolan M."/>
            <person name="Ohm R."/>
            <person name="Pangilinan J."/>
            <person name="Park H.-J."/>
            <person name="Ramirez L."/>
            <person name="Alfaro M."/>
            <person name="Sun H."/>
            <person name="Tritt A."/>
            <person name="Yoshinaga Y."/>
            <person name="Zwiers L.-H."/>
            <person name="Turgeon B."/>
            <person name="Goodwin S."/>
            <person name="Spatafora J."/>
            <person name="Crous P."/>
            <person name="Grigoriev I."/>
        </authorList>
    </citation>
    <scope>NUCLEOTIDE SEQUENCE</scope>
    <source>
        <strain evidence="3">CBS 690.94</strain>
    </source>
</reference>
<dbReference type="InterPro" id="IPR036291">
    <property type="entry name" value="NAD(P)-bd_dom_sf"/>
</dbReference>
<dbReference type="PRINTS" id="PR00081">
    <property type="entry name" value="GDHRDH"/>
</dbReference>
<dbReference type="OrthoDB" id="191139at2759"/>
<comment type="caution">
    <text evidence="3">The sequence shown here is derived from an EMBL/GenBank/DDBJ whole genome shotgun (WGS) entry which is preliminary data.</text>
</comment>
<dbReference type="PANTHER" id="PTHR24320:SF272">
    <property type="entry name" value="NAD(P)-BINDING ROSSMANN-FOLD SUPERFAMILY PROTEIN"/>
    <property type="match status" value="1"/>
</dbReference>
<dbReference type="EMBL" id="MU001498">
    <property type="protein sequence ID" value="KAF2446505.1"/>
    <property type="molecule type" value="Genomic_DNA"/>
</dbReference>
<comment type="similarity">
    <text evidence="1">Belongs to the short-chain dehydrogenases/reductases (SDR) family.</text>
</comment>
<dbReference type="GO" id="GO:0016491">
    <property type="term" value="F:oxidoreductase activity"/>
    <property type="evidence" value="ECO:0007669"/>
    <property type="project" value="UniProtKB-KW"/>
</dbReference>
<dbReference type="PANTHER" id="PTHR24320">
    <property type="entry name" value="RETINOL DEHYDROGENASE"/>
    <property type="match status" value="1"/>
</dbReference>
<dbReference type="Gene3D" id="3.40.50.720">
    <property type="entry name" value="NAD(P)-binding Rossmann-like Domain"/>
    <property type="match status" value="1"/>
</dbReference>
<organism evidence="3 4">
    <name type="scientific">Karstenula rhodostoma CBS 690.94</name>
    <dbReference type="NCBI Taxonomy" id="1392251"/>
    <lineage>
        <taxon>Eukaryota</taxon>
        <taxon>Fungi</taxon>
        <taxon>Dikarya</taxon>
        <taxon>Ascomycota</taxon>
        <taxon>Pezizomycotina</taxon>
        <taxon>Dothideomycetes</taxon>
        <taxon>Pleosporomycetidae</taxon>
        <taxon>Pleosporales</taxon>
        <taxon>Massarineae</taxon>
        <taxon>Didymosphaeriaceae</taxon>
        <taxon>Karstenula</taxon>
    </lineage>
</organism>
<dbReference type="Pfam" id="PF00106">
    <property type="entry name" value="adh_short"/>
    <property type="match status" value="1"/>
</dbReference>
<dbReference type="AlphaFoldDB" id="A0A9P4PM02"/>
<keyword evidence="2" id="KW-0560">Oxidoreductase</keyword>